<name>A0A0C4EFH9_MAGP6</name>
<evidence type="ECO:0000313" key="2">
    <source>
        <dbReference type="EMBL" id="KLU92583.1"/>
    </source>
</evidence>
<dbReference type="Proteomes" id="UP000011715">
    <property type="component" value="Unassembled WGS sequence"/>
</dbReference>
<protein>
    <submittedName>
        <fullName evidence="2 3">Uncharacterized protein</fullName>
    </submittedName>
</protein>
<organism evidence="3 4">
    <name type="scientific">Magnaporthiopsis poae (strain ATCC 64411 / 73-15)</name>
    <name type="common">Kentucky bluegrass fungus</name>
    <name type="synonym">Magnaporthe poae</name>
    <dbReference type="NCBI Taxonomy" id="644358"/>
    <lineage>
        <taxon>Eukaryota</taxon>
        <taxon>Fungi</taxon>
        <taxon>Dikarya</taxon>
        <taxon>Ascomycota</taxon>
        <taxon>Pezizomycotina</taxon>
        <taxon>Sordariomycetes</taxon>
        <taxon>Sordariomycetidae</taxon>
        <taxon>Magnaporthales</taxon>
        <taxon>Magnaporthaceae</taxon>
        <taxon>Magnaporthiopsis</taxon>
    </lineage>
</organism>
<dbReference type="EMBL" id="ADBL01002841">
    <property type="status" value="NOT_ANNOTATED_CDS"/>
    <property type="molecule type" value="Genomic_DNA"/>
</dbReference>
<dbReference type="VEuPathDB" id="FungiDB:MAPG_11528"/>
<reference evidence="3" key="4">
    <citation type="journal article" date="2015" name="G3 (Bethesda)">
        <title>Genome sequences of three phytopathogenic species of the Magnaporthaceae family of fungi.</title>
        <authorList>
            <person name="Okagaki L.H."/>
            <person name="Nunes C.C."/>
            <person name="Sailsbery J."/>
            <person name="Clay B."/>
            <person name="Brown D."/>
            <person name="John T."/>
            <person name="Oh Y."/>
            <person name="Young N."/>
            <person name="Fitzgerald M."/>
            <person name="Haas B.J."/>
            <person name="Zeng Q."/>
            <person name="Young S."/>
            <person name="Adiconis X."/>
            <person name="Fan L."/>
            <person name="Levin J.Z."/>
            <person name="Mitchell T.K."/>
            <person name="Okubara P.A."/>
            <person name="Farman M.L."/>
            <person name="Kohn L.M."/>
            <person name="Birren B."/>
            <person name="Ma L.-J."/>
            <person name="Dean R.A."/>
        </authorList>
    </citation>
    <scope>NUCLEOTIDE SEQUENCE</scope>
    <source>
        <strain evidence="3">ATCC 64411 / 73-15</strain>
    </source>
</reference>
<reference evidence="2" key="2">
    <citation type="submission" date="2010-05" db="EMBL/GenBank/DDBJ databases">
        <title>The Genome Sequence of Magnaporthe poae strain ATCC 64411.</title>
        <authorList>
            <consortium name="The Broad Institute Genome Sequencing Platform"/>
            <consortium name="Broad Institute Genome Sequencing Center for Infectious Disease"/>
            <person name="Ma L.-J."/>
            <person name="Dead R."/>
            <person name="Young S."/>
            <person name="Zeng Q."/>
            <person name="Koehrsen M."/>
            <person name="Alvarado L."/>
            <person name="Berlin A."/>
            <person name="Chapman S.B."/>
            <person name="Chen Z."/>
            <person name="Freedman E."/>
            <person name="Gellesch M."/>
            <person name="Goldberg J."/>
            <person name="Griggs A."/>
            <person name="Gujja S."/>
            <person name="Heilman E.R."/>
            <person name="Heiman D."/>
            <person name="Hepburn T."/>
            <person name="Howarth C."/>
            <person name="Jen D."/>
            <person name="Larson L."/>
            <person name="Mehta T."/>
            <person name="Neiman D."/>
            <person name="Pearson M."/>
            <person name="Roberts A."/>
            <person name="Saif S."/>
            <person name="Shea T."/>
            <person name="Shenoy N."/>
            <person name="Sisk P."/>
            <person name="Stolte C."/>
            <person name="Sykes S."/>
            <person name="Walk T."/>
            <person name="White J."/>
            <person name="Yandava C."/>
            <person name="Haas B."/>
            <person name="Nusbaum C."/>
            <person name="Birren B."/>
        </authorList>
    </citation>
    <scope>NUCLEOTIDE SEQUENCE</scope>
    <source>
        <strain evidence="2">ATCC 64411</strain>
    </source>
</reference>
<keyword evidence="4" id="KW-1185">Reference proteome</keyword>
<evidence type="ECO:0000256" key="1">
    <source>
        <dbReference type="SAM" id="MobiDB-lite"/>
    </source>
</evidence>
<feature type="region of interest" description="Disordered" evidence="1">
    <location>
        <begin position="1"/>
        <end position="24"/>
    </location>
</feature>
<reference evidence="4" key="1">
    <citation type="submission" date="2010-05" db="EMBL/GenBank/DDBJ databases">
        <title>The genome sequence of Magnaporthe poae strain ATCC 64411.</title>
        <authorList>
            <person name="Ma L.-J."/>
            <person name="Dead R."/>
            <person name="Young S."/>
            <person name="Zeng Q."/>
            <person name="Koehrsen M."/>
            <person name="Alvarado L."/>
            <person name="Berlin A."/>
            <person name="Chapman S.B."/>
            <person name="Chen Z."/>
            <person name="Freedman E."/>
            <person name="Gellesch M."/>
            <person name="Goldberg J."/>
            <person name="Griggs A."/>
            <person name="Gujja S."/>
            <person name="Heilman E.R."/>
            <person name="Heiman D."/>
            <person name="Hepburn T."/>
            <person name="Howarth C."/>
            <person name="Jen D."/>
            <person name="Larson L."/>
            <person name="Mehta T."/>
            <person name="Neiman D."/>
            <person name="Pearson M."/>
            <person name="Roberts A."/>
            <person name="Saif S."/>
            <person name="Shea T."/>
            <person name="Shenoy N."/>
            <person name="Sisk P."/>
            <person name="Stolte C."/>
            <person name="Sykes S."/>
            <person name="Walk T."/>
            <person name="White J."/>
            <person name="Yandava C."/>
            <person name="Haas B."/>
            <person name="Nusbaum C."/>
            <person name="Birren B."/>
        </authorList>
    </citation>
    <scope>NUCLEOTIDE SEQUENCE [LARGE SCALE GENOMIC DNA]</scope>
    <source>
        <strain evidence="4">ATCC 64411 / 73-15</strain>
    </source>
</reference>
<reference evidence="2" key="3">
    <citation type="submission" date="2011-03" db="EMBL/GenBank/DDBJ databases">
        <title>Annotation of Magnaporthe poae ATCC 64411.</title>
        <authorList>
            <person name="Ma L.-J."/>
            <person name="Dead R."/>
            <person name="Young S.K."/>
            <person name="Zeng Q."/>
            <person name="Gargeya S."/>
            <person name="Fitzgerald M."/>
            <person name="Haas B."/>
            <person name="Abouelleil A."/>
            <person name="Alvarado L."/>
            <person name="Arachchi H.M."/>
            <person name="Berlin A."/>
            <person name="Brown A."/>
            <person name="Chapman S.B."/>
            <person name="Chen Z."/>
            <person name="Dunbar C."/>
            <person name="Freedman E."/>
            <person name="Gearin G."/>
            <person name="Gellesch M."/>
            <person name="Goldberg J."/>
            <person name="Griggs A."/>
            <person name="Gujja S."/>
            <person name="Heiman D."/>
            <person name="Howarth C."/>
            <person name="Larson L."/>
            <person name="Lui A."/>
            <person name="MacDonald P.J.P."/>
            <person name="Mehta T."/>
            <person name="Montmayeur A."/>
            <person name="Murphy C."/>
            <person name="Neiman D."/>
            <person name="Pearson M."/>
            <person name="Priest M."/>
            <person name="Roberts A."/>
            <person name="Saif S."/>
            <person name="Shea T."/>
            <person name="Shenoy N."/>
            <person name="Sisk P."/>
            <person name="Stolte C."/>
            <person name="Sykes S."/>
            <person name="Yandava C."/>
            <person name="Wortman J."/>
            <person name="Nusbaum C."/>
            <person name="Birren B."/>
        </authorList>
    </citation>
    <scope>NUCLEOTIDE SEQUENCE</scope>
    <source>
        <strain evidence="2">ATCC 64411</strain>
    </source>
</reference>
<sequence length="92" mass="10015">MVTMRRDSKLSNADAKQGEDHAAELRQGETLSARLFQVYGQGGGDGYQVGVPPWAWFLVCSGSFPLDFLDAPRLPKSGTASIRFPRMPSDAV</sequence>
<accession>A0A0C4EFH9</accession>
<dbReference type="AlphaFoldDB" id="A0A0C4EFH9"/>
<gene>
    <name evidence="2" type="ORF">MAPG_11528</name>
</gene>
<dbReference type="EnsemblFungi" id="MAPG_11528T0">
    <property type="protein sequence ID" value="MAPG_11528T0"/>
    <property type="gene ID" value="MAPG_11528"/>
</dbReference>
<evidence type="ECO:0000313" key="3">
    <source>
        <dbReference type="EnsemblFungi" id="MAPG_11528T0"/>
    </source>
</evidence>
<evidence type="ECO:0000313" key="4">
    <source>
        <dbReference type="Proteomes" id="UP000011715"/>
    </source>
</evidence>
<reference evidence="3" key="5">
    <citation type="submission" date="2015-06" db="UniProtKB">
        <authorList>
            <consortium name="EnsemblFungi"/>
        </authorList>
    </citation>
    <scope>IDENTIFICATION</scope>
    <source>
        <strain evidence="3">ATCC 64411</strain>
    </source>
</reference>
<proteinExistence type="predicted"/>
<dbReference type="EMBL" id="GL876982">
    <property type="protein sequence ID" value="KLU92583.1"/>
    <property type="molecule type" value="Genomic_DNA"/>
</dbReference>